<evidence type="ECO:0000256" key="3">
    <source>
        <dbReference type="ARBA" id="ARBA00023163"/>
    </source>
</evidence>
<organism evidence="5 6">
    <name type="scientific">Curtobacterium poinsettiae</name>
    <dbReference type="NCBI Taxonomy" id="159612"/>
    <lineage>
        <taxon>Bacteria</taxon>
        <taxon>Bacillati</taxon>
        <taxon>Actinomycetota</taxon>
        <taxon>Actinomycetes</taxon>
        <taxon>Micrococcales</taxon>
        <taxon>Microbacteriaceae</taxon>
        <taxon>Curtobacterium</taxon>
    </lineage>
</organism>
<dbReference type="PANTHER" id="PTHR46796">
    <property type="entry name" value="HTH-TYPE TRANSCRIPTIONAL ACTIVATOR RHAS-RELATED"/>
    <property type="match status" value="1"/>
</dbReference>
<dbReference type="Pfam" id="PF12833">
    <property type="entry name" value="HTH_18"/>
    <property type="match status" value="1"/>
</dbReference>
<accession>A0A9Q9P9A9</accession>
<sequence length="320" mass="34880">MSSDTVPRVAVGHALRTAQRCGQTPGDAVRTVRAVYGGRDVRFAPTDRFAFRHRTVRHHNVALLSSAVSTAAAASFTPDGTPVLAWSTAGCLRVDDDAPTRPGLPVLLPTDRPFTLLVPAGTVQVLRVERGFLDAVDGVVFDHRFAGRLRSRPTEAEVPHLVARINAVAVNALHPDRNPGGHLSAQVLLAESVLRAYGGADAEPDARTLPRTVNTVQLAQAWLAEHCDRPLQLADVCGAIGVSSRTLQENFVQHVGVSPMTYLLQVRLDRVRIALQLADCAQTTVAEVAHRWGFRHMGRFSSTYHQRFDEYPKETLRTSA</sequence>
<keyword evidence="3" id="KW-0804">Transcription</keyword>
<evidence type="ECO:0000313" key="6">
    <source>
        <dbReference type="Proteomes" id="UP001062223"/>
    </source>
</evidence>
<gene>
    <name evidence="5" type="ORF">OE229_06570</name>
</gene>
<keyword evidence="1" id="KW-0805">Transcription regulation</keyword>
<dbReference type="SMART" id="SM00342">
    <property type="entry name" value="HTH_ARAC"/>
    <property type="match status" value="1"/>
</dbReference>
<dbReference type="PROSITE" id="PS01124">
    <property type="entry name" value="HTH_ARAC_FAMILY_2"/>
    <property type="match status" value="1"/>
</dbReference>
<protein>
    <submittedName>
        <fullName evidence="5">Helix-turn-helix transcriptional regulator</fullName>
    </submittedName>
</protein>
<dbReference type="InterPro" id="IPR050204">
    <property type="entry name" value="AraC_XylS_family_regulators"/>
</dbReference>
<reference evidence="5" key="1">
    <citation type="submission" date="2022-09" db="EMBL/GenBank/DDBJ databases">
        <title>Taxonomy of Curtobacterium flaccumfaciens.</title>
        <authorList>
            <person name="Osdaghi E."/>
            <person name="Taghavi S.M."/>
            <person name="Hamidizade M."/>
            <person name="Abachi H."/>
            <person name="Fazliarab A."/>
            <person name="Baeyen S."/>
            <person name="Portier P."/>
            <person name="Van Vaerenbergh J."/>
            <person name="Jacques M.-A."/>
        </authorList>
    </citation>
    <scope>NUCLEOTIDE SEQUENCE</scope>
    <source>
        <strain evidence="5">AGQB46</strain>
    </source>
</reference>
<evidence type="ECO:0000313" key="5">
    <source>
        <dbReference type="EMBL" id="UYC82123.1"/>
    </source>
</evidence>
<dbReference type="Gene3D" id="1.10.10.60">
    <property type="entry name" value="Homeodomain-like"/>
    <property type="match status" value="1"/>
</dbReference>
<dbReference type="SUPFAM" id="SSF46689">
    <property type="entry name" value="Homeodomain-like"/>
    <property type="match status" value="1"/>
</dbReference>
<dbReference type="InterPro" id="IPR018060">
    <property type="entry name" value="HTH_AraC"/>
</dbReference>
<dbReference type="Proteomes" id="UP001062223">
    <property type="component" value="Chromosome"/>
</dbReference>
<proteinExistence type="predicted"/>
<dbReference type="GO" id="GO:0043565">
    <property type="term" value="F:sequence-specific DNA binding"/>
    <property type="evidence" value="ECO:0007669"/>
    <property type="project" value="InterPro"/>
</dbReference>
<keyword evidence="2" id="KW-0238">DNA-binding</keyword>
<name>A0A9Q9P9A9_9MICO</name>
<evidence type="ECO:0000256" key="2">
    <source>
        <dbReference type="ARBA" id="ARBA00023125"/>
    </source>
</evidence>
<dbReference type="KEGG" id="cpoi:OE229_06570"/>
<dbReference type="GO" id="GO:0003700">
    <property type="term" value="F:DNA-binding transcription factor activity"/>
    <property type="evidence" value="ECO:0007669"/>
    <property type="project" value="InterPro"/>
</dbReference>
<dbReference type="EMBL" id="CP106879">
    <property type="protein sequence ID" value="UYC82123.1"/>
    <property type="molecule type" value="Genomic_DNA"/>
</dbReference>
<evidence type="ECO:0000256" key="1">
    <source>
        <dbReference type="ARBA" id="ARBA00023015"/>
    </source>
</evidence>
<dbReference type="RefSeq" id="WP_262137061.1">
    <property type="nucleotide sequence ID" value="NZ_CP106879.1"/>
</dbReference>
<dbReference type="AlphaFoldDB" id="A0A9Q9P9A9"/>
<dbReference type="PANTHER" id="PTHR46796:SF12">
    <property type="entry name" value="HTH-TYPE DNA-BINDING TRANSCRIPTIONAL ACTIVATOR EUTR"/>
    <property type="match status" value="1"/>
</dbReference>
<feature type="domain" description="HTH araC/xylS-type" evidence="4">
    <location>
        <begin position="217"/>
        <end position="318"/>
    </location>
</feature>
<evidence type="ECO:0000259" key="4">
    <source>
        <dbReference type="PROSITE" id="PS01124"/>
    </source>
</evidence>
<dbReference type="InterPro" id="IPR009057">
    <property type="entry name" value="Homeodomain-like_sf"/>
</dbReference>